<dbReference type="Pfam" id="PF13505">
    <property type="entry name" value="OMP_b-brl"/>
    <property type="match status" value="1"/>
</dbReference>
<evidence type="ECO:0000313" key="4">
    <source>
        <dbReference type="EMBL" id="MFC4701139.1"/>
    </source>
</evidence>
<protein>
    <submittedName>
        <fullName evidence="4">Outer membrane beta-barrel protein</fullName>
    </submittedName>
</protein>
<dbReference type="EMBL" id="JBHSGU010000005">
    <property type="protein sequence ID" value="MFC4701139.1"/>
    <property type="molecule type" value="Genomic_DNA"/>
</dbReference>
<evidence type="ECO:0000256" key="1">
    <source>
        <dbReference type="ARBA" id="ARBA00022729"/>
    </source>
</evidence>
<comment type="caution">
    <text evidence="4">The sequence shown here is derived from an EMBL/GenBank/DDBJ whole genome shotgun (WGS) entry which is preliminary data.</text>
</comment>
<dbReference type="SUPFAM" id="SSF56925">
    <property type="entry name" value="OMPA-like"/>
    <property type="match status" value="1"/>
</dbReference>
<name>A0ABV9LYC2_9ALTE</name>
<dbReference type="Proteomes" id="UP001595897">
    <property type="component" value="Unassembled WGS sequence"/>
</dbReference>
<accession>A0ABV9LYC2</accession>
<evidence type="ECO:0000313" key="5">
    <source>
        <dbReference type="Proteomes" id="UP001595897"/>
    </source>
</evidence>
<feature type="chain" id="PRO_5045495922" evidence="2">
    <location>
        <begin position="18"/>
        <end position="241"/>
    </location>
</feature>
<feature type="domain" description="Outer membrane protein beta-barrel" evidence="3">
    <location>
        <begin position="52"/>
        <end position="236"/>
    </location>
</feature>
<organism evidence="4 5">
    <name type="scientific">Glaciecola siphonariae</name>
    <dbReference type="NCBI Taxonomy" id="521012"/>
    <lineage>
        <taxon>Bacteria</taxon>
        <taxon>Pseudomonadati</taxon>
        <taxon>Pseudomonadota</taxon>
        <taxon>Gammaproteobacteria</taxon>
        <taxon>Alteromonadales</taxon>
        <taxon>Alteromonadaceae</taxon>
        <taxon>Glaciecola</taxon>
    </lineage>
</organism>
<evidence type="ECO:0000256" key="2">
    <source>
        <dbReference type="SAM" id="SignalP"/>
    </source>
</evidence>
<feature type="signal peptide" evidence="2">
    <location>
        <begin position="1"/>
        <end position="17"/>
    </location>
</feature>
<keyword evidence="1 2" id="KW-0732">Signal</keyword>
<dbReference type="RefSeq" id="WP_382409615.1">
    <property type="nucleotide sequence ID" value="NZ_JBHSGU010000005.1"/>
</dbReference>
<sequence length="241" mass="26337">MFMILLSCVFVSMNAAAQNNKAGASAGNAPLTNKSRCAERIKNDDCAFKFFYISGSVGTAIGGSDLDVQGAANELGFDVFDIDEDDSRLAFKASIGASLTTKLALELGYTRLADAEVAFSTVTNDPARFFDVARAVRPGAVDGFSLALVYSFYTAEDYFVYGRAGVFQWEGEYDSFNVTANQSLPSLPATDGTDLLLGLGVTYKFADRTEANLEWERYSYGDFDDNLIWLGLTYHFKNEDK</sequence>
<proteinExistence type="predicted"/>
<dbReference type="Gene3D" id="2.40.160.20">
    <property type="match status" value="1"/>
</dbReference>
<dbReference type="InterPro" id="IPR011250">
    <property type="entry name" value="OMP/PagP_B-barrel"/>
</dbReference>
<keyword evidence="5" id="KW-1185">Reference proteome</keyword>
<reference evidence="5" key="1">
    <citation type="journal article" date="2019" name="Int. J. Syst. Evol. Microbiol.">
        <title>The Global Catalogue of Microorganisms (GCM) 10K type strain sequencing project: providing services to taxonomists for standard genome sequencing and annotation.</title>
        <authorList>
            <consortium name="The Broad Institute Genomics Platform"/>
            <consortium name="The Broad Institute Genome Sequencing Center for Infectious Disease"/>
            <person name="Wu L."/>
            <person name="Ma J."/>
        </authorList>
    </citation>
    <scope>NUCLEOTIDE SEQUENCE [LARGE SCALE GENOMIC DNA]</scope>
    <source>
        <strain evidence="5">KACC 12507</strain>
    </source>
</reference>
<dbReference type="InterPro" id="IPR027385">
    <property type="entry name" value="Beta-barrel_OMP"/>
</dbReference>
<gene>
    <name evidence="4" type="ORF">ACFO4O_13275</name>
</gene>
<evidence type="ECO:0000259" key="3">
    <source>
        <dbReference type="Pfam" id="PF13505"/>
    </source>
</evidence>